<protein>
    <submittedName>
        <fullName evidence="2">Uncharacterized protein</fullName>
    </submittedName>
</protein>
<dbReference type="STRING" id="1314778.A0A5C3P4W5"/>
<feature type="compositionally biased region" description="Low complexity" evidence="1">
    <location>
        <begin position="44"/>
        <end position="59"/>
    </location>
</feature>
<gene>
    <name evidence="2" type="ORF">K466DRAFT_624289</name>
</gene>
<dbReference type="AlphaFoldDB" id="A0A5C3P4W5"/>
<accession>A0A5C3P4W5</accession>
<name>A0A5C3P4W5_9APHY</name>
<feature type="region of interest" description="Disordered" evidence="1">
    <location>
        <begin position="307"/>
        <end position="330"/>
    </location>
</feature>
<evidence type="ECO:0000313" key="2">
    <source>
        <dbReference type="EMBL" id="TFK84696.1"/>
    </source>
</evidence>
<proteinExistence type="predicted"/>
<reference evidence="2 3" key="1">
    <citation type="journal article" date="2019" name="Nat. Ecol. Evol.">
        <title>Megaphylogeny resolves global patterns of mushroom evolution.</title>
        <authorList>
            <person name="Varga T."/>
            <person name="Krizsan K."/>
            <person name="Foldi C."/>
            <person name="Dima B."/>
            <person name="Sanchez-Garcia M."/>
            <person name="Sanchez-Ramirez S."/>
            <person name="Szollosi G.J."/>
            <person name="Szarkandi J.G."/>
            <person name="Papp V."/>
            <person name="Albert L."/>
            <person name="Andreopoulos W."/>
            <person name="Angelini C."/>
            <person name="Antonin V."/>
            <person name="Barry K.W."/>
            <person name="Bougher N.L."/>
            <person name="Buchanan P."/>
            <person name="Buyck B."/>
            <person name="Bense V."/>
            <person name="Catcheside P."/>
            <person name="Chovatia M."/>
            <person name="Cooper J."/>
            <person name="Damon W."/>
            <person name="Desjardin D."/>
            <person name="Finy P."/>
            <person name="Geml J."/>
            <person name="Haridas S."/>
            <person name="Hughes K."/>
            <person name="Justo A."/>
            <person name="Karasinski D."/>
            <person name="Kautmanova I."/>
            <person name="Kiss B."/>
            <person name="Kocsube S."/>
            <person name="Kotiranta H."/>
            <person name="LaButti K.M."/>
            <person name="Lechner B.E."/>
            <person name="Liimatainen K."/>
            <person name="Lipzen A."/>
            <person name="Lukacs Z."/>
            <person name="Mihaltcheva S."/>
            <person name="Morgado L.N."/>
            <person name="Niskanen T."/>
            <person name="Noordeloos M.E."/>
            <person name="Ohm R.A."/>
            <person name="Ortiz-Santana B."/>
            <person name="Ovrebo C."/>
            <person name="Racz N."/>
            <person name="Riley R."/>
            <person name="Savchenko A."/>
            <person name="Shiryaev A."/>
            <person name="Soop K."/>
            <person name="Spirin V."/>
            <person name="Szebenyi C."/>
            <person name="Tomsovsky M."/>
            <person name="Tulloss R.E."/>
            <person name="Uehling J."/>
            <person name="Grigoriev I.V."/>
            <person name="Vagvolgyi C."/>
            <person name="Papp T."/>
            <person name="Martin F.M."/>
            <person name="Miettinen O."/>
            <person name="Hibbett D.S."/>
            <person name="Nagy L.G."/>
        </authorList>
    </citation>
    <scope>NUCLEOTIDE SEQUENCE [LARGE SCALE GENOMIC DNA]</scope>
    <source>
        <strain evidence="2 3">HHB13444</strain>
    </source>
</reference>
<keyword evidence="3" id="KW-1185">Reference proteome</keyword>
<dbReference type="InParanoid" id="A0A5C3P4W5"/>
<evidence type="ECO:0000313" key="3">
    <source>
        <dbReference type="Proteomes" id="UP000308197"/>
    </source>
</evidence>
<organism evidence="2 3">
    <name type="scientific">Polyporus arcularius HHB13444</name>
    <dbReference type="NCBI Taxonomy" id="1314778"/>
    <lineage>
        <taxon>Eukaryota</taxon>
        <taxon>Fungi</taxon>
        <taxon>Dikarya</taxon>
        <taxon>Basidiomycota</taxon>
        <taxon>Agaricomycotina</taxon>
        <taxon>Agaricomycetes</taxon>
        <taxon>Polyporales</taxon>
        <taxon>Polyporaceae</taxon>
        <taxon>Polyporus</taxon>
    </lineage>
</organism>
<feature type="compositionally biased region" description="Low complexity" evidence="1">
    <location>
        <begin position="308"/>
        <end position="328"/>
    </location>
</feature>
<evidence type="ECO:0000256" key="1">
    <source>
        <dbReference type="SAM" id="MobiDB-lite"/>
    </source>
</evidence>
<sequence>MQDPPALPQDAPPSYDTLETQSLPLPQDEKAERSRRSGELHPLASSSPQPSPSSDSKSHAASSAWWSSWVEPPAVKEVRKTIVGLLHDLVRGGDAECILAVLDSCAGTCRSYGISLSSILQERSAAGHTPLYWAVVNRPHLVPSAQDMEYFRAILTYAAPLSTATVEDVRLACLHSPNNVLFQGLGRIPAFSPLSEQEKLIMGQTVPLDEVDVQDFEADLLHFSVRFKIPMFQKRMRIAGDVTLEFIATGRLWQFSILVARQNDYDRLGNLKVTPGRLAVKLTLLPGSPPTGLVSTLVIEDRAAHGVSPSAASSPELSSKSPSSPSAAVNPPIQVQLQSGKKQLVPGSGSWGLGGMIAVSLESNDQANTLQIDRCPYVGNDDTLIASLNVMLDAAS</sequence>
<dbReference type="Proteomes" id="UP000308197">
    <property type="component" value="Unassembled WGS sequence"/>
</dbReference>
<dbReference type="EMBL" id="ML211299">
    <property type="protein sequence ID" value="TFK84696.1"/>
    <property type="molecule type" value="Genomic_DNA"/>
</dbReference>
<feature type="compositionally biased region" description="Pro residues" evidence="1">
    <location>
        <begin position="1"/>
        <end position="11"/>
    </location>
</feature>
<feature type="compositionally biased region" description="Basic and acidic residues" evidence="1">
    <location>
        <begin position="27"/>
        <end position="39"/>
    </location>
</feature>
<feature type="region of interest" description="Disordered" evidence="1">
    <location>
        <begin position="1"/>
        <end position="59"/>
    </location>
</feature>